<dbReference type="Proteomes" id="UP000031866">
    <property type="component" value="Chromosome"/>
</dbReference>
<keyword evidence="1" id="KW-0812">Transmembrane</keyword>
<evidence type="ECO:0000256" key="1">
    <source>
        <dbReference type="SAM" id="Phobius"/>
    </source>
</evidence>
<dbReference type="KEGG" id="cbei:LF65_03714"/>
<gene>
    <name evidence="2" type="ORF">LF65_03714</name>
</gene>
<sequence length="203" mass="23274">MSIIGIIISIFLLTSTVLTLGFIKKKFSIKKIFKIIITMFLLICCIIFGAYKYFQRSSSFMFTKTTTLGQENIDGIQMYESIDSKEFIQKYGTNLEKIDNALFDYYKLSDGLEIATNKQRQIIRVIINSDTNSNMKTSKGIGLGSSVDDVINAYGTNYYKRTEEQMPSSPVIGYVDHEKKVTIEFWNAEDKVVEIRYDITSME</sequence>
<dbReference type="EMBL" id="CP010086">
    <property type="protein sequence ID" value="AJH00269.1"/>
    <property type="molecule type" value="Genomic_DNA"/>
</dbReference>
<evidence type="ECO:0000313" key="3">
    <source>
        <dbReference type="Proteomes" id="UP000031866"/>
    </source>
</evidence>
<proteinExistence type="predicted"/>
<name>A0A0B5QTT3_CLOBE</name>
<dbReference type="RefSeq" id="WP_041897965.1">
    <property type="nucleotide sequence ID" value="NZ_CP010086.2"/>
</dbReference>
<keyword evidence="1" id="KW-1133">Transmembrane helix</keyword>
<keyword evidence="1" id="KW-0472">Membrane</keyword>
<evidence type="ECO:0000313" key="2">
    <source>
        <dbReference type="EMBL" id="AJH00269.1"/>
    </source>
</evidence>
<protein>
    <submittedName>
        <fullName evidence="2">Uncharacterized protein</fullName>
    </submittedName>
</protein>
<dbReference type="AlphaFoldDB" id="A0A0B5QTT3"/>
<organism evidence="2 3">
    <name type="scientific">Clostridium beijerinckii</name>
    <name type="common">Clostridium MP</name>
    <dbReference type="NCBI Taxonomy" id="1520"/>
    <lineage>
        <taxon>Bacteria</taxon>
        <taxon>Bacillati</taxon>
        <taxon>Bacillota</taxon>
        <taxon>Clostridia</taxon>
        <taxon>Eubacteriales</taxon>
        <taxon>Clostridiaceae</taxon>
        <taxon>Clostridium</taxon>
    </lineage>
</organism>
<reference evidence="3" key="1">
    <citation type="submission" date="2014-12" db="EMBL/GenBank/DDBJ databases">
        <title>Genome sequence of Clostridium beijerinckii strain 59B.</title>
        <authorList>
            <person name="Little G.T."/>
            <person name="Minton N.P."/>
        </authorList>
    </citation>
    <scope>NUCLEOTIDE SEQUENCE [LARGE SCALE GENOMIC DNA]</scope>
    <source>
        <strain evidence="3">59B</strain>
    </source>
</reference>
<feature type="transmembrane region" description="Helical" evidence="1">
    <location>
        <begin position="6"/>
        <end position="23"/>
    </location>
</feature>
<accession>A0A0B5QTT3</accession>
<dbReference type="OrthoDB" id="1912519at2"/>
<feature type="transmembrane region" description="Helical" evidence="1">
    <location>
        <begin position="35"/>
        <end position="54"/>
    </location>
</feature>